<organism evidence="1 2">
    <name type="scientific">Moraxella nasicaprae</name>
    <dbReference type="NCBI Taxonomy" id="2904122"/>
    <lineage>
        <taxon>Bacteria</taxon>
        <taxon>Pseudomonadati</taxon>
        <taxon>Pseudomonadota</taxon>
        <taxon>Gammaproteobacteria</taxon>
        <taxon>Moraxellales</taxon>
        <taxon>Moraxellaceae</taxon>
        <taxon>Moraxella</taxon>
    </lineage>
</organism>
<protein>
    <submittedName>
        <fullName evidence="1">Uncharacterized protein</fullName>
    </submittedName>
</protein>
<evidence type="ECO:0000313" key="1">
    <source>
        <dbReference type="EMBL" id="UXZ05158.1"/>
    </source>
</evidence>
<gene>
    <name evidence="1" type="ORF">LU297_01515</name>
</gene>
<keyword evidence="2" id="KW-1185">Reference proteome</keyword>
<name>A0ABY6F4Z5_9GAMM</name>
<sequence>MTNSTQTFHYRYQHDTPVMKIDLPKDKNASHGDHWAILTEHIGDDVPNWLQQMLDKATLPVGLGQNHANAGKLLIGTNDTCHIKQILAIKDGKPQSFINAFPAVNSPYGLTCQIERIIRCDETSDAILRLKTPDGAIIYAFDQLYAINRTEYRANTDYYVNFSAWAYNIEPSRDDETILVEDQDAIRYHRAFNDIVAANDGKVPNDIDEQIRQWQPKDHNPDEPFAPVEINLGHMCAYLFGETFGQEDEAWCQGQVLGKSSDSFFGQDITLFDVVILREPDAQPFVVRIATPSTPQTHSIQVHDYIQANIWLQATIYAANQK</sequence>
<proteinExistence type="predicted"/>
<evidence type="ECO:0000313" key="2">
    <source>
        <dbReference type="Proteomes" id="UP001063782"/>
    </source>
</evidence>
<dbReference type="EMBL" id="CP089977">
    <property type="protein sequence ID" value="UXZ05158.1"/>
    <property type="molecule type" value="Genomic_DNA"/>
</dbReference>
<dbReference type="RefSeq" id="WP_263076658.1">
    <property type="nucleotide sequence ID" value="NZ_CP089977.1"/>
</dbReference>
<dbReference type="Proteomes" id="UP001063782">
    <property type="component" value="Chromosome"/>
</dbReference>
<accession>A0ABY6F4Z5</accession>
<reference evidence="1" key="1">
    <citation type="submission" date="2021-12" db="EMBL/GenBank/DDBJ databases">
        <title>taxonomy of Moraxella sp. ZY201224.</title>
        <authorList>
            <person name="Li F."/>
        </authorList>
    </citation>
    <scope>NUCLEOTIDE SEQUENCE</scope>
    <source>
        <strain evidence="1">ZY201224</strain>
    </source>
</reference>